<name>A0A059JJD8_TRIIM</name>
<dbReference type="OrthoDB" id="416344at2759"/>
<evidence type="ECO:0000256" key="1">
    <source>
        <dbReference type="ARBA" id="ARBA00004613"/>
    </source>
</evidence>
<dbReference type="Gene3D" id="3.40.50.1820">
    <property type="entry name" value="alpha/beta hydrolase"/>
    <property type="match status" value="1"/>
</dbReference>
<dbReference type="EMBL" id="AOKY01000036">
    <property type="protein sequence ID" value="KDB27763.1"/>
    <property type="molecule type" value="Genomic_DNA"/>
</dbReference>
<reference evidence="13 14" key="1">
    <citation type="submission" date="2014-02" db="EMBL/GenBank/DDBJ databases">
        <title>The Genome Sequence of Trichophyton interdigitale MR816.</title>
        <authorList>
            <consortium name="The Broad Institute Genomics Platform"/>
            <person name="Cuomo C.A."/>
            <person name="White T.C."/>
            <person name="Graser Y."/>
            <person name="Martinez-Rossi N."/>
            <person name="Heitman J."/>
            <person name="Young S.K."/>
            <person name="Zeng Q."/>
            <person name="Gargeya S."/>
            <person name="Abouelleil A."/>
            <person name="Alvarado L."/>
            <person name="Chapman S.B."/>
            <person name="Gainer-Dewar J."/>
            <person name="Goldberg J."/>
            <person name="Griggs A."/>
            <person name="Gujja S."/>
            <person name="Hansen M."/>
            <person name="Howarth C."/>
            <person name="Imamovic A."/>
            <person name="Larimer J."/>
            <person name="Martinez D."/>
            <person name="Murphy C."/>
            <person name="Pearson M.D."/>
            <person name="Persinoti G."/>
            <person name="Poon T."/>
            <person name="Priest M."/>
            <person name="Roberts A.D."/>
            <person name="Saif S."/>
            <person name="Shea T.D."/>
            <person name="Sykes S.N."/>
            <person name="Wortman J."/>
            <person name="Nusbaum C."/>
            <person name="Birren B."/>
        </authorList>
    </citation>
    <scope>NUCLEOTIDE SEQUENCE [LARGE SCALE GENOMIC DNA]</scope>
    <source>
        <strain evidence="13 14">MR816</strain>
    </source>
</reference>
<keyword evidence="5 11" id="KW-0732">Signal</keyword>
<evidence type="ECO:0000256" key="10">
    <source>
        <dbReference type="SAM" id="MobiDB-lite"/>
    </source>
</evidence>
<gene>
    <name evidence="13" type="ORF">H109_00474</name>
</gene>
<feature type="signal peptide" evidence="11">
    <location>
        <begin position="1"/>
        <end position="19"/>
    </location>
</feature>
<accession>A0A059JJD8</accession>
<dbReference type="STRING" id="1215338.A0A059JJD8"/>
<dbReference type="GO" id="GO:0006508">
    <property type="term" value="P:proteolysis"/>
    <property type="evidence" value="ECO:0007669"/>
    <property type="project" value="UniProtKB-KW"/>
</dbReference>
<dbReference type="PANTHER" id="PTHR42776:SF11">
    <property type="entry name" value="DIPEPTIDYL-PEPTIDASE 5-RELATED"/>
    <property type="match status" value="1"/>
</dbReference>
<comment type="subcellular location">
    <subcellularLocation>
        <location evidence="1">Secreted</location>
    </subcellularLocation>
</comment>
<dbReference type="Proteomes" id="UP000024533">
    <property type="component" value="Unassembled WGS sequence"/>
</dbReference>
<dbReference type="PANTHER" id="PTHR42776">
    <property type="entry name" value="SERINE PEPTIDASE S9 FAMILY MEMBER"/>
    <property type="match status" value="1"/>
</dbReference>
<dbReference type="Gene3D" id="2.120.10.30">
    <property type="entry name" value="TolB, C-terminal domain"/>
    <property type="match status" value="1"/>
</dbReference>
<dbReference type="OMA" id="YPVRYWD"/>
<evidence type="ECO:0000256" key="5">
    <source>
        <dbReference type="ARBA" id="ARBA00022729"/>
    </source>
</evidence>
<evidence type="ECO:0000313" key="14">
    <source>
        <dbReference type="Proteomes" id="UP000024533"/>
    </source>
</evidence>
<evidence type="ECO:0000256" key="6">
    <source>
        <dbReference type="ARBA" id="ARBA00022801"/>
    </source>
</evidence>
<dbReference type="FunFam" id="3.40.50.1820:FF:000028">
    <property type="entry name" value="S9 family peptidase"/>
    <property type="match status" value="1"/>
</dbReference>
<protein>
    <recommendedName>
        <fullName evidence="9">Dipeptidyl-peptidase V</fullName>
    </recommendedName>
</protein>
<evidence type="ECO:0000256" key="2">
    <source>
        <dbReference type="ARBA" id="ARBA00010040"/>
    </source>
</evidence>
<comment type="caution">
    <text evidence="13">The sequence shown here is derived from an EMBL/GenBank/DDBJ whole genome shotgun (WGS) entry which is preliminary data.</text>
</comment>
<dbReference type="InterPro" id="IPR011042">
    <property type="entry name" value="6-blade_b-propeller_TolB-like"/>
</dbReference>
<dbReference type="GO" id="GO:0005576">
    <property type="term" value="C:extracellular region"/>
    <property type="evidence" value="ECO:0007669"/>
    <property type="project" value="UniProtKB-SubCell"/>
</dbReference>
<feature type="domain" description="Peptidase S9 prolyl oligopeptidase catalytic" evidence="12">
    <location>
        <begin position="486"/>
        <end position="697"/>
    </location>
</feature>
<keyword evidence="6" id="KW-0378">Hydrolase</keyword>
<dbReference type="InterPro" id="IPR011659">
    <property type="entry name" value="WD40"/>
</dbReference>
<dbReference type="InterPro" id="IPR001375">
    <property type="entry name" value="Peptidase_S9_cat"/>
</dbReference>
<feature type="region of interest" description="Disordered" evidence="10">
    <location>
        <begin position="269"/>
        <end position="291"/>
    </location>
</feature>
<dbReference type="AlphaFoldDB" id="A0A059JJD8"/>
<sequence length="726" mass="80045">MAAAKWLIASLAFASSGLAFTPEDFISAPRRGEAIPDPKGELAVFHVSKYNFDKKDRPSGWNLLNLKNGDISVLTTDSDVSEITWLGDGTKIVYVNGTDSVKGGVGIWISDAKNFGNAYKAGSVNGAFSGLKLAKSGDKINFVGYGQSTTKGDLYNEAAAKEAVSSARIYDSLFVRHWDTYVGTQFNAVFSGALTKSGDKYSFDGKLKNLVHPVKYAESPYPPFGGSGDYDLSSDGKTVAFMSKAPELPKANLTTTYIFVVPHDGSRVAEPINKRNGPRTPQGIEGASSSPVFSPDGKRIAYLQMATKNYESDRRVIHIAEVGSNKPVQRIASNWDRSPEVVKWSSDGRTLYVTAEDHATGKLFTLPADARDSHKPAVVKHDGSVSSFYFVGSSKSVLISGNSLWSNALFQVATPGRPNRKLFYANEHDPELKGLGPNDIEPLWVDGARTKIHSWIVKPTGFDKNKVYPLAFLIHGGPQGSWGDSWSTRWNPRVWADQGYVVVAPNPTGSTGFGQKLTDDITNDWGGAPYKDLVKIWEHVRDHIKYIDTDNGIAAGASFGGFMVNWIQGHDLGRKFKALVSHDGTFVGSSKIGTDELFFIEHDFNGTFFEARQNYDRWDCSKPELVAKWSTPQLVIHNDFDFRLSVAEGVGLFNVLQEKGIPSRFLNFPDETHWVTKPENSLVWHQQVLGWINKWSGINKSNPKSIKLSDCPIEVVDHEAHSYFDY</sequence>
<dbReference type="Pfam" id="PF07676">
    <property type="entry name" value="PD40"/>
    <property type="match status" value="1"/>
</dbReference>
<dbReference type="HOGENOM" id="CLU_008615_0_1_1"/>
<keyword evidence="4" id="KW-0645">Protease</keyword>
<proteinExistence type="inferred from homology"/>
<evidence type="ECO:0000259" key="12">
    <source>
        <dbReference type="Pfam" id="PF00326"/>
    </source>
</evidence>
<evidence type="ECO:0000256" key="11">
    <source>
        <dbReference type="SAM" id="SignalP"/>
    </source>
</evidence>
<dbReference type="SUPFAM" id="SSF82171">
    <property type="entry name" value="DPP6 N-terminal domain-like"/>
    <property type="match status" value="1"/>
</dbReference>
<evidence type="ECO:0000313" key="13">
    <source>
        <dbReference type="EMBL" id="KDB27763.1"/>
    </source>
</evidence>
<organism evidence="13 14">
    <name type="scientific">Trichophyton interdigitale (strain MR816)</name>
    <dbReference type="NCBI Taxonomy" id="1215338"/>
    <lineage>
        <taxon>Eukaryota</taxon>
        <taxon>Fungi</taxon>
        <taxon>Dikarya</taxon>
        <taxon>Ascomycota</taxon>
        <taxon>Pezizomycotina</taxon>
        <taxon>Eurotiomycetes</taxon>
        <taxon>Eurotiomycetidae</taxon>
        <taxon>Onygenales</taxon>
        <taxon>Arthrodermataceae</taxon>
        <taxon>Trichophyton</taxon>
    </lineage>
</organism>
<evidence type="ECO:0000256" key="7">
    <source>
        <dbReference type="ARBA" id="ARBA00022825"/>
    </source>
</evidence>
<keyword evidence="8" id="KW-0325">Glycoprotein</keyword>
<keyword evidence="7" id="KW-0720">Serine protease</keyword>
<feature type="chain" id="PRO_5001579504" description="Dipeptidyl-peptidase V" evidence="11">
    <location>
        <begin position="20"/>
        <end position="726"/>
    </location>
</feature>
<dbReference type="MEROPS" id="S09.012"/>
<dbReference type="SUPFAM" id="SSF53474">
    <property type="entry name" value="alpha/beta-Hydrolases"/>
    <property type="match status" value="1"/>
</dbReference>
<keyword evidence="3" id="KW-0964">Secreted</keyword>
<dbReference type="Pfam" id="PF00326">
    <property type="entry name" value="Peptidase_S9"/>
    <property type="match status" value="1"/>
</dbReference>
<dbReference type="InterPro" id="IPR029058">
    <property type="entry name" value="AB_hydrolase_fold"/>
</dbReference>
<evidence type="ECO:0000256" key="3">
    <source>
        <dbReference type="ARBA" id="ARBA00022525"/>
    </source>
</evidence>
<dbReference type="GO" id="GO:0004252">
    <property type="term" value="F:serine-type endopeptidase activity"/>
    <property type="evidence" value="ECO:0007669"/>
    <property type="project" value="TreeGrafter"/>
</dbReference>
<keyword evidence="14" id="KW-1185">Reference proteome</keyword>
<comment type="similarity">
    <text evidence="2">Belongs to the peptidase S9C family.</text>
</comment>
<evidence type="ECO:0000256" key="4">
    <source>
        <dbReference type="ARBA" id="ARBA00022670"/>
    </source>
</evidence>
<evidence type="ECO:0000256" key="9">
    <source>
        <dbReference type="ARBA" id="ARBA00032829"/>
    </source>
</evidence>
<evidence type="ECO:0000256" key="8">
    <source>
        <dbReference type="ARBA" id="ARBA00023180"/>
    </source>
</evidence>